<dbReference type="GO" id="GO:0005509">
    <property type="term" value="F:calcium ion binding"/>
    <property type="evidence" value="ECO:0007669"/>
    <property type="project" value="InterPro"/>
</dbReference>
<keyword evidence="3" id="KW-1185">Reference proteome</keyword>
<accession>A0A2T0WYN5</accession>
<evidence type="ECO:0000313" key="3">
    <source>
        <dbReference type="Proteomes" id="UP000238392"/>
    </source>
</evidence>
<evidence type="ECO:0000256" key="1">
    <source>
        <dbReference type="SAM" id="MobiDB-lite"/>
    </source>
</evidence>
<evidence type="ECO:0000313" key="2">
    <source>
        <dbReference type="EMBL" id="PRY91808.1"/>
    </source>
</evidence>
<dbReference type="SUPFAM" id="SSF51120">
    <property type="entry name" value="beta-Roll"/>
    <property type="match status" value="1"/>
</dbReference>
<dbReference type="PRINTS" id="PR00313">
    <property type="entry name" value="CABNDNGRPT"/>
</dbReference>
<gene>
    <name evidence="2" type="ORF">CLV74_103397</name>
</gene>
<proteinExistence type="predicted"/>
<dbReference type="Gene3D" id="2.150.10.10">
    <property type="entry name" value="Serralysin-like metalloprotease, C-terminal"/>
    <property type="match status" value="1"/>
</dbReference>
<dbReference type="EMBL" id="PVTQ01000003">
    <property type="protein sequence ID" value="PRY91808.1"/>
    <property type="molecule type" value="Genomic_DNA"/>
</dbReference>
<name>A0A2T0WYN5_9RHOB</name>
<dbReference type="AlphaFoldDB" id="A0A2T0WYN5"/>
<reference evidence="2 3" key="1">
    <citation type="submission" date="2018-03" db="EMBL/GenBank/DDBJ databases">
        <title>Genomic Encyclopedia of Archaeal and Bacterial Type Strains, Phase II (KMG-II): from individual species to whole genera.</title>
        <authorList>
            <person name="Goeker M."/>
        </authorList>
    </citation>
    <scope>NUCLEOTIDE SEQUENCE [LARGE SCALE GENOMIC DNA]</scope>
    <source>
        <strain evidence="2 3">DSM 100212</strain>
    </source>
</reference>
<dbReference type="Proteomes" id="UP000238392">
    <property type="component" value="Unassembled WGS sequence"/>
</dbReference>
<dbReference type="InterPro" id="IPR001343">
    <property type="entry name" value="Hemolysn_Ca-bd"/>
</dbReference>
<dbReference type="InterPro" id="IPR011049">
    <property type="entry name" value="Serralysin-like_metalloprot_C"/>
</dbReference>
<sequence>MSLWMLLSLGGAISSLVLGMERFTLAGLAQKALSGSQGDSDSSRDPTDIYDSGSAPEEEEVVVGQELTLVSLADFIGTSEADTLYVELPESADPAWHLAERTGLENLIAGHDGDLVWFNPDEAHSDPEAGVEDSRLTDGVMYLDAGAGDDFISINGPGAIDLYTGEGADTVVVGEGTGYIALHANDGDTVYLADDYEGQVWVSGEASVQGGAGRDMVHIDDTSAGAWIHTGGGDDCLITDGGGILNGNDGNDTIKGFGNDAVLRGGRGDDVILSYGSNMSVGGDGADEIYLGEGYIQYEYFGSGEGIGTFTRLDTHAFATNEVADSVFGGEGDDVIHYIGAGDWVSGGSGADYFDVIGDGRAVIDDFEIGQDFLKLSATGGTLIEHGDATIAGELTSAELDTLLQNDASYQLDNRVTLVKNTFDEKTLIAIDNQIVVELTGLHNITVGYRNGGDDTLYDLTGAAMLEADADVIVQVYQNIRTVTLAG</sequence>
<feature type="region of interest" description="Disordered" evidence="1">
    <location>
        <begin position="34"/>
        <end position="58"/>
    </location>
</feature>
<organism evidence="2 3">
    <name type="scientific">Donghicola tyrosinivorans</name>
    <dbReference type="NCBI Taxonomy" id="1652492"/>
    <lineage>
        <taxon>Bacteria</taxon>
        <taxon>Pseudomonadati</taxon>
        <taxon>Pseudomonadota</taxon>
        <taxon>Alphaproteobacteria</taxon>
        <taxon>Rhodobacterales</taxon>
        <taxon>Roseobacteraceae</taxon>
        <taxon>Donghicola</taxon>
    </lineage>
</organism>
<protein>
    <recommendedName>
        <fullName evidence="4">Hemolysin type calcium-binding protein</fullName>
    </recommendedName>
</protein>
<dbReference type="OrthoDB" id="7870633at2"/>
<dbReference type="RefSeq" id="WP_146134909.1">
    <property type="nucleotide sequence ID" value="NZ_PVTQ01000003.1"/>
</dbReference>
<dbReference type="Pfam" id="PF00353">
    <property type="entry name" value="HemolysinCabind"/>
    <property type="match status" value="3"/>
</dbReference>
<evidence type="ECO:0008006" key="4">
    <source>
        <dbReference type="Google" id="ProtNLM"/>
    </source>
</evidence>
<dbReference type="Gene3D" id="2.160.20.160">
    <property type="match status" value="1"/>
</dbReference>
<comment type="caution">
    <text evidence="2">The sequence shown here is derived from an EMBL/GenBank/DDBJ whole genome shotgun (WGS) entry which is preliminary data.</text>
</comment>